<sequence>MYKQIRNRAFALLPENTFMLSHLFLPTLFLSPCFMVNSHPQILIPLTILYAANCAGYANGQNTCKIWQRLAYITMIFPLELLSMYHTNFSMLHHYLHLSQGIFFIFPLISLLTYWLFSSMLFNLHIFVIFPVFFLQLVYDLITLY</sequence>
<keyword evidence="1" id="KW-1133">Transmembrane helix</keyword>
<reference evidence="2" key="1">
    <citation type="submission" date="2020-12" db="EMBL/GenBank/DDBJ databases">
        <authorList>
            <consortium name="Molecular Ecology Group"/>
        </authorList>
    </citation>
    <scope>NUCLEOTIDE SEQUENCE</scope>
    <source>
        <strain evidence="2">TBG_1078</strain>
    </source>
</reference>
<proteinExistence type="predicted"/>
<feature type="transmembrane region" description="Helical" evidence="1">
    <location>
        <begin position="70"/>
        <end position="89"/>
    </location>
</feature>
<organism evidence="2 3">
    <name type="scientific">Nyctereutes procyonoides</name>
    <name type="common">Raccoon dog</name>
    <name type="synonym">Canis procyonoides</name>
    <dbReference type="NCBI Taxonomy" id="34880"/>
    <lineage>
        <taxon>Eukaryota</taxon>
        <taxon>Metazoa</taxon>
        <taxon>Chordata</taxon>
        <taxon>Craniata</taxon>
        <taxon>Vertebrata</taxon>
        <taxon>Euteleostomi</taxon>
        <taxon>Mammalia</taxon>
        <taxon>Eutheria</taxon>
        <taxon>Laurasiatheria</taxon>
        <taxon>Carnivora</taxon>
        <taxon>Caniformia</taxon>
        <taxon>Canidae</taxon>
        <taxon>Nyctereutes</taxon>
    </lineage>
</organism>
<dbReference type="Proteomes" id="UP000645828">
    <property type="component" value="Unassembled WGS sequence"/>
</dbReference>
<comment type="caution">
    <text evidence="2">The sequence shown here is derived from an EMBL/GenBank/DDBJ whole genome shotgun (WGS) entry which is preliminary data.</text>
</comment>
<accession>A0A811Y0P6</accession>
<protein>
    <submittedName>
        <fullName evidence="2">(raccoon dog) hypothetical protein</fullName>
    </submittedName>
</protein>
<feature type="transmembrane region" description="Helical" evidence="1">
    <location>
        <begin position="124"/>
        <end position="142"/>
    </location>
</feature>
<dbReference type="EMBL" id="CAJHUB010000661">
    <property type="protein sequence ID" value="CAD7671189.1"/>
    <property type="molecule type" value="Genomic_DNA"/>
</dbReference>
<evidence type="ECO:0000313" key="2">
    <source>
        <dbReference type="EMBL" id="CAD7671189.1"/>
    </source>
</evidence>
<name>A0A811Y0P6_NYCPR</name>
<keyword evidence="3" id="KW-1185">Reference proteome</keyword>
<feature type="transmembrane region" description="Helical" evidence="1">
    <location>
        <begin position="95"/>
        <end position="117"/>
    </location>
</feature>
<keyword evidence="1" id="KW-0812">Transmembrane</keyword>
<evidence type="ECO:0000313" key="3">
    <source>
        <dbReference type="Proteomes" id="UP000645828"/>
    </source>
</evidence>
<dbReference type="AlphaFoldDB" id="A0A811Y0P6"/>
<evidence type="ECO:0000256" key="1">
    <source>
        <dbReference type="SAM" id="Phobius"/>
    </source>
</evidence>
<gene>
    <name evidence="2" type="ORF">NYPRO_LOCUS3984</name>
</gene>
<keyword evidence="1" id="KW-0472">Membrane</keyword>